<feature type="coiled-coil region" evidence="1">
    <location>
        <begin position="19"/>
        <end position="46"/>
    </location>
</feature>
<keyword evidence="1" id="KW-0175">Coiled coil</keyword>
<comment type="caution">
    <text evidence="2">The sequence shown here is derived from an EMBL/GenBank/DDBJ whole genome shotgun (WGS) entry which is preliminary data.</text>
</comment>
<evidence type="ECO:0000256" key="1">
    <source>
        <dbReference type="SAM" id="Coils"/>
    </source>
</evidence>
<proteinExistence type="predicted"/>
<gene>
    <name evidence="2" type="ORF">K8U91_10830</name>
</gene>
<accession>A0A921SVS5</accession>
<dbReference type="AlphaFoldDB" id="A0A921SVS5"/>
<dbReference type="Proteomes" id="UP000757103">
    <property type="component" value="Unassembled WGS sequence"/>
</dbReference>
<sequence length="169" mass="18964">MLNLLSTAIPLLGSYLSSQKQKQQAQEAWQEQQQQYEQELSQLDSLFNRTYYSNMLDRSDVRSLLGNLRDQMTETTQNLKNQASITGATPEAVTAAQKAQNQTYGRAVSQVAGYATTWKENALQNYLTARKALEAYYQPVKSNYMSNILGKSGFNASGSPLTLLKNMFN</sequence>
<name>A0A921SVS5_9BACT</name>
<evidence type="ECO:0000313" key="2">
    <source>
        <dbReference type="EMBL" id="HJG89948.1"/>
    </source>
</evidence>
<dbReference type="EMBL" id="DYUD01000029">
    <property type="protein sequence ID" value="HJG89948.1"/>
    <property type="molecule type" value="Genomic_DNA"/>
</dbReference>
<evidence type="ECO:0000313" key="3">
    <source>
        <dbReference type="Proteomes" id="UP000757103"/>
    </source>
</evidence>
<organism evidence="2 3">
    <name type="scientific">Barnesiella viscericola</name>
    <dbReference type="NCBI Taxonomy" id="397865"/>
    <lineage>
        <taxon>Bacteria</taxon>
        <taxon>Pseudomonadati</taxon>
        <taxon>Bacteroidota</taxon>
        <taxon>Bacteroidia</taxon>
        <taxon>Bacteroidales</taxon>
        <taxon>Barnesiellaceae</taxon>
        <taxon>Barnesiella</taxon>
    </lineage>
</organism>
<protein>
    <submittedName>
        <fullName evidence="2">Uncharacterized protein</fullName>
    </submittedName>
</protein>
<reference evidence="2" key="1">
    <citation type="journal article" date="2021" name="PeerJ">
        <title>Extensive microbial diversity within the chicken gut microbiome revealed by metagenomics and culture.</title>
        <authorList>
            <person name="Gilroy R."/>
            <person name="Ravi A."/>
            <person name="Getino M."/>
            <person name="Pursley I."/>
            <person name="Horton D.L."/>
            <person name="Alikhan N.F."/>
            <person name="Baker D."/>
            <person name="Gharbi K."/>
            <person name="Hall N."/>
            <person name="Watson M."/>
            <person name="Adriaenssens E.M."/>
            <person name="Foster-Nyarko E."/>
            <person name="Jarju S."/>
            <person name="Secka A."/>
            <person name="Antonio M."/>
            <person name="Oren A."/>
            <person name="Chaudhuri R.R."/>
            <person name="La Ragione R."/>
            <person name="Hildebrand F."/>
            <person name="Pallen M.J."/>
        </authorList>
    </citation>
    <scope>NUCLEOTIDE SEQUENCE</scope>
    <source>
        <strain evidence="2">CHK121-7720</strain>
    </source>
</reference>
<dbReference type="RefSeq" id="WP_273307011.1">
    <property type="nucleotide sequence ID" value="NZ_DYUD01000029.1"/>
</dbReference>
<reference evidence="2" key="2">
    <citation type="submission" date="2021-09" db="EMBL/GenBank/DDBJ databases">
        <authorList>
            <person name="Gilroy R."/>
        </authorList>
    </citation>
    <scope>NUCLEOTIDE SEQUENCE</scope>
    <source>
        <strain evidence="2">CHK121-7720</strain>
    </source>
</reference>